<name>A0A6N6VG34_9HYPH</name>
<evidence type="ECO:0008006" key="3">
    <source>
        <dbReference type="Google" id="ProtNLM"/>
    </source>
</evidence>
<sequence>MFIHFAKLSSFTEDEIARAASSSEYCILGWAIYEFLDFTGRDHVTLIRHRQDLPTLERMFTHLRTRMGLFVVGAGASAGSSPLGRDFWCESPLDYLRDLRSFPATVTPRGPLTQRMIDHSGIEVGDIFPGRELRLGTDEYPFREILKRLPDGFSREHLKHVLARARYFARTEGTVTDNYRVFRAFYPSVIADYNHDGLAREFCGAQHAIVEMHGTIPPVYGSPEFGAWISSLREFDIAVAPDDLVMGLPESWTDARLYRRLSWVMSKTPHQVVIIGYSFAQMGSGYDDAVTLACFVQRFKHYPGPILVVSPGPTELCQMLSDALEIKTVYPIKRYWNVLAHAYLETQRDPDKFRSLDHAHGFLYDRYGSGQAFPILPR</sequence>
<dbReference type="AlphaFoldDB" id="A0A6N6VG34"/>
<evidence type="ECO:0000313" key="2">
    <source>
        <dbReference type="Proteomes" id="UP000468901"/>
    </source>
</evidence>
<proteinExistence type="predicted"/>
<dbReference type="EMBL" id="WESC01000015">
    <property type="protein sequence ID" value="KAB7738857.1"/>
    <property type="molecule type" value="Genomic_DNA"/>
</dbReference>
<keyword evidence="2" id="KW-1185">Reference proteome</keyword>
<dbReference type="Proteomes" id="UP000468901">
    <property type="component" value="Unassembled WGS sequence"/>
</dbReference>
<dbReference type="RefSeq" id="WP_152217132.1">
    <property type="nucleotide sequence ID" value="NZ_WESC01000015.1"/>
</dbReference>
<organism evidence="1 2">
    <name type="scientific">Parvibaculum sedimenti</name>
    <dbReference type="NCBI Taxonomy" id="2608632"/>
    <lineage>
        <taxon>Bacteria</taxon>
        <taxon>Pseudomonadati</taxon>
        <taxon>Pseudomonadota</taxon>
        <taxon>Alphaproteobacteria</taxon>
        <taxon>Hyphomicrobiales</taxon>
        <taxon>Parvibaculaceae</taxon>
        <taxon>Parvibaculum</taxon>
    </lineage>
</organism>
<protein>
    <recommendedName>
        <fullName evidence="3">SIR2-like domain-containing protein</fullName>
    </recommendedName>
</protein>
<accession>A0A6N6VG34</accession>
<comment type="caution">
    <text evidence="1">The sequence shown here is derived from an EMBL/GenBank/DDBJ whole genome shotgun (WGS) entry which is preliminary data.</text>
</comment>
<gene>
    <name evidence="1" type="ORF">F2P47_14650</name>
</gene>
<reference evidence="1 2" key="1">
    <citation type="submission" date="2019-09" db="EMBL/GenBank/DDBJ databases">
        <title>Parvibaculum sedimenti sp. nov., isolated from sediment.</title>
        <authorList>
            <person name="Wang Y."/>
        </authorList>
    </citation>
    <scope>NUCLEOTIDE SEQUENCE [LARGE SCALE GENOMIC DNA]</scope>
    <source>
        <strain evidence="1 2">HXT-9</strain>
    </source>
</reference>
<evidence type="ECO:0000313" key="1">
    <source>
        <dbReference type="EMBL" id="KAB7738857.1"/>
    </source>
</evidence>